<evidence type="ECO:0000259" key="2">
    <source>
        <dbReference type="Pfam" id="PF06259"/>
    </source>
</evidence>
<dbReference type="AlphaFoldDB" id="A0A5B8JMG1"/>
<evidence type="ECO:0000256" key="1">
    <source>
        <dbReference type="SAM" id="MobiDB-lite"/>
    </source>
</evidence>
<dbReference type="InterPro" id="IPR029058">
    <property type="entry name" value="AB_hydrolase_fold"/>
</dbReference>
<feature type="domain" description="DUF1023" evidence="2">
    <location>
        <begin position="366"/>
        <end position="532"/>
    </location>
</feature>
<sequence length="599" mass="63840">MDLKTLKSLKPAEYESAADGYRALADMAQAAKDQLEGGVIGGMRKAGLEGEAFDAALGEVRELGKNFQYTQVECGVISTALNAFAFDIAAAKRKLESALAEAESRKFTVNDDGTVTYPAGPGKVDGETPGGGTTRGYGDDSPQARDVGRQAAYQYPNPYAGPAYDIAVRITNALAEATATDEKWAPKLRALKADDDLTVSARDWTDTTADTSGVRDAAGTYLATIEGPPKDASPARNAEWWRGLTDEQQNAYIAMNPASVGALDGIPATARDEANRTVLAQKHGEYQLALNAIPPAPENKHTWINTARGPVRVYSDEYMDWVRKYEKEEERLTRGLKGMERIEERFDDTGTKGMPEAYLLGFSTEGDGRAIIANGNPDTADHTAVFVPGTGASLEKVGGDISRMTTLWEAANDAGNGDSVATITWIGYDAPDHPAKDAPFSHYANNGAPALNRFLDGLDTSRTAEGPGHTTVIGHSYGSTLIGSAARQGDLNADDLIFAGSPGVQVGSAEELDVPKGRVWNQEAPGDWVPDIGRYGHGGGQQIGHQVITGIIPSDSLFGANQMTTDTNGHSNYWKADTRSLDNQAEVVTGNYGNVKLDD</sequence>
<organism evidence="3 4">
    <name type="scientific">Streptomyces qinzhouensis</name>
    <dbReference type="NCBI Taxonomy" id="2599401"/>
    <lineage>
        <taxon>Bacteria</taxon>
        <taxon>Bacillati</taxon>
        <taxon>Actinomycetota</taxon>
        <taxon>Actinomycetes</taxon>
        <taxon>Kitasatosporales</taxon>
        <taxon>Streptomycetaceae</taxon>
        <taxon>Streptomyces</taxon>
    </lineage>
</organism>
<reference evidence="3 4" key="1">
    <citation type="submission" date="2019-07" db="EMBL/GenBank/DDBJ databases">
        <authorList>
            <person name="Zhu P."/>
        </authorList>
    </citation>
    <scope>NUCLEOTIDE SEQUENCE [LARGE SCALE GENOMIC DNA]</scope>
    <source>
        <strain evidence="3 4">SSL-25</strain>
    </source>
</reference>
<accession>A0A5B8JMG1</accession>
<dbReference type="SUPFAM" id="SSF53474">
    <property type="entry name" value="alpha/beta-Hydrolases"/>
    <property type="match status" value="1"/>
</dbReference>
<dbReference type="RefSeq" id="WP_146482051.1">
    <property type="nucleotide sequence ID" value="NZ_CP042266.1"/>
</dbReference>
<keyword evidence="4" id="KW-1185">Reference proteome</keyword>
<gene>
    <name evidence="3" type="ORF">FQU76_21945</name>
</gene>
<name>A0A5B8JMG1_9ACTN</name>
<dbReference type="Pfam" id="PF06259">
    <property type="entry name" value="Abhydrolase_8"/>
    <property type="match status" value="1"/>
</dbReference>
<dbReference type="EMBL" id="CP042266">
    <property type="protein sequence ID" value="QDY78733.1"/>
    <property type="molecule type" value="Genomic_DNA"/>
</dbReference>
<evidence type="ECO:0000313" key="3">
    <source>
        <dbReference type="EMBL" id="QDY78733.1"/>
    </source>
</evidence>
<dbReference type="OrthoDB" id="5969911at2"/>
<protein>
    <recommendedName>
        <fullName evidence="2">DUF1023 domain-containing protein</fullName>
    </recommendedName>
</protein>
<dbReference type="KEGG" id="sqz:FQU76_21945"/>
<proteinExistence type="predicted"/>
<dbReference type="Proteomes" id="UP000320580">
    <property type="component" value="Chromosome"/>
</dbReference>
<dbReference type="InterPro" id="IPR010427">
    <property type="entry name" value="DUF1023"/>
</dbReference>
<evidence type="ECO:0000313" key="4">
    <source>
        <dbReference type="Proteomes" id="UP000320580"/>
    </source>
</evidence>
<feature type="region of interest" description="Disordered" evidence="1">
    <location>
        <begin position="112"/>
        <end position="144"/>
    </location>
</feature>